<evidence type="ECO:0000313" key="3">
    <source>
        <dbReference type="EMBL" id="EFQ04203.1"/>
    </source>
</evidence>
<dbReference type="eggNOG" id="COG0420">
    <property type="taxonomic scope" value="Bacteria"/>
</dbReference>
<dbReference type="InterPro" id="IPR004843">
    <property type="entry name" value="Calcineurin-like_PHP"/>
</dbReference>
<dbReference type="RefSeq" id="WP_006941819.1">
    <property type="nucleotide sequence ID" value="NZ_GL538208.1"/>
</dbReference>
<accession>E2ZBH5</accession>
<dbReference type="SUPFAM" id="SSF56300">
    <property type="entry name" value="Metallo-dependent phosphatases"/>
    <property type="match status" value="1"/>
</dbReference>
<name>E2ZBH5_9FIRM</name>
<dbReference type="STRING" id="706434.HMPREF9429_00802"/>
<proteinExistence type="predicted"/>
<evidence type="ECO:0000313" key="4">
    <source>
        <dbReference type="Proteomes" id="UP000003195"/>
    </source>
</evidence>
<sequence>MAKTFRFIHCADLHLGSPFRSLAPLEDRWKRIVGDATLKAFHKIVQLAIDKRVHALIISGDIYNSASHNLTAQLDFVRRLHTLAAHGIPVFIAYGNHDPAISWQAEIPFPPNVHVFSTDKAERIPLVVEGEELAAIYGRSYERRELRENASRDMRRQTGDRYAVGVLHTQVDGTDSSYAPCSLADLKESGMDYWALGHVHKHGILCESPYVVYAGNPQGLDCTETGPRGCYYVEAGPYGTTNVQFVDTSVARWETVSIPIDTLESVSALREAVRLEKEKIRRQAGKPVFLTVEFTGAGSMYRVINNSESVQYWINSWQEDEEGKYAFIMVTSVKNKARPKLNLTERSQLPDTVGDFLNIAEQIEGLPTAEKAELLRRILTDRPEFERLGAYGRNLTDERLIAAFERAKWFGVQQLTETSRG</sequence>
<keyword evidence="4" id="KW-1185">Reference proteome</keyword>
<dbReference type="PIRSF" id="PIRSF033091">
    <property type="entry name" value="Pesterase_YhaO"/>
    <property type="match status" value="1"/>
</dbReference>
<gene>
    <name evidence="3" type="ORF">HMPREF9429_00802</name>
</gene>
<dbReference type="GO" id="GO:0016787">
    <property type="term" value="F:hydrolase activity"/>
    <property type="evidence" value="ECO:0007669"/>
    <property type="project" value="UniProtKB-KW"/>
</dbReference>
<dbReference type="PANTHER" id="PTHR30337">
    <property type="entry name" value="COMPONENT OF ATP-DEPENDENT DSDNA EXONUCLEASE"/>
    <property type="match status" value="1"/>
</dbReference>
<dbReference type="EMBL" id="AECS01000036">
    <property type="protein sequence ID" value="EFQ04203.1"/>
    <property type="molecule type" value="Genomic_DNA"/>
</dbReference>
<evidence type="ECO:0000259" key="2">
    <source>
        <dbReference type="Pfam" id="PF00149"/>
    </source>
</evidence>
<dbReference type="InterPro" id="IPR029052">
    <property type="entry name" value="Metallo-depent_PP-like"/>
</dbReference>
<dbReference type="Gene3D" id="3.60.21.10">
    <property type="match status" value="1"/>
</dbReference>
<dbReference type="Proteomes" id="UP000003195">
    <property type="component" value="Unassembled WGS sequence"/>
</dbReference>
<keyword evidence="1" id="KW-0378">Hydrolase</keyword>
<evidence type="ECO:0000256" key="1">
    <source>
        <dbReference type="ARBA" id="ARBA00022801"/>
    </source>
</evidence>
<dbReference type="OrthoDB" id="9773856at2"/>
<dbReference type="InterPro" id="IPR050535">
    <property type="entry name" value="DNA_Repair-Maintenance_Comp"/>
</dbReference>
<organism evidence="3 4">
    <name type="scientific">Megasphaera micronuciformis F0359</name>
    <dbReference type="NCBI Taxonomy" id="706434"/>
    <lineage>
        <taxon>Bacteria</taxon>
        <taxon>Bacillati</taxon>
        <taxon>Bacillota</taxon>
        <taxon>Negativicutes</taxon>
        <taxon>Veillonellales</taxon>
        <taxon>Veillonellaceae</taxon>
        <taxon>Megasphaera</taxon>
    </lineage>
</organism>
<feature type="domain" description="Calcineurin-like phosphoesterase" evidence="2">
    <location>
        <begin position="5"/>
        <end position="201"/>
    </location>
</feature>
<protein>
    <submittedName>
        <fullName evidence="3">Ser/Thr phosphatase family protein</fullName>
    </submittedName>
</protein>
<dbReference type="PANTHER" id="PTHR30337:SF7">
    <property type="entry name" value="PHOSPHOESTERASE"/>
    <property type="match status" value="1"/>
</dbReference>
<dbReference type="InterPro" id="IPR014576">
    <property type="entry name" value="Pesterase_YhaO"/>
</dbReference>
<comment type="caution">
    <text evidence="3">The sequence shown here is derived from an EMBL/GenBank/DDBJ whole genome shotgun (WGS) entry which is preliminary data.</text>
</comment>
<dbReference type="Pfam" id="PF00149">
    <property type="entry name" value="Metallophos"/>
    <property type="match status" value="1"/>
</dbReference>
<dbReference type="InterPro" id="IPR041796">
    <property type="entry name" value="Mre11_N"/>
</dbReference>
<reference evidence="3 4" key="1">
    <citation type="submission" date="2010-08" db="EMBL/GenBank/DDBJ databases">
        <authorList>
            <person name="Weinstock G."/>
            <person name="Sodergren E."/>
            <person name="Clifton S."/>
            <person name="Fulton L."/>
            <person name="Fulton B."/>
            <person name="Courtney L."/>
            <person name="Fronick C."/>
            <person name="Harrison M."/>
            <person name="Strong C."/>
            <person name="Farmer C."/>
            <person name="Delahaunty K."/>
            <person name="Markovic C."/>
            <person name="Hall O."/>
            <person name="Minx P."/>
            <person name="Tomlinson C."/>
            <person name="Mitreva M."/>
            <person name="Hou S."/>
            <person name="Chen J."/>
            <person name="Wollam A."/>
            <person name="Pepin K.H."/>
            <person name="Johnson M."/>
            <person name="Bhonagiri V."/>
            <person name="Zhang X."/>
            <person name="Suruliraj S."/>
            <person name="Warren W."/>
            <person name="Chinwalla A."/>
            <person name="Mardis E.R."/>
            <person name="Wilson R.K."/>
        </authorList>
    </citation>
    <scope>NUCLEOTIDE SEQUENCE [LARGE SCALE GENOMIC DNA]</scope>
    <source>
        <strain evidence="3 4">F0359</strain>
    </source>
</reference>
<dbReference type="HOGENOM" id="CLU_026621_4_0_9"/>
<dbReference type="AlphaFoldDB" id="E2ZBH5"/>
<dbReference type="CDD" id="cd00840">
    <property type="entry name" value="MPP_Mre11_N"/>
    <property type="match status" value="1"/>
</dbReference>